<dbReference type="GO" id="GO:0019305">
    <property type="term" value="P:dTDP-rhamnose biosynthetic process"/>
    <property type="evidence" value="ECO:0007669"/>
    <property type="project" value="UniProtKB-UniPathway"/>
</dbReference>
<dbReference type="Gene3D" id="3.90.25.10">
    <property type="entry name" value="UDP-galactose 4-epimerase, domain 1"/>
    <property type="match status" value="1"/>
</dbReference>
<evidence type="ECO:0000256" key="1">
    <source>
        <dbReference type="ARBA" id="ARBA00004781"/>
    </source>
</evidence>
<gene>
    <name evidence="8" type="ORF">C8D76_101304</name>
</gene>
<reference evidence="8 9" key="1">
    <citation type="submission" date="2018-05" db="EMBL/GenBank/DDBJ databases">
        <title>Genomic Encyclopedia of Type Strains, Phase IV (KMG-IV): sequencing the most valuable type-strain genomes for metagenomic binning, comparative biology and taxonomic classification.</title>
        <authorList>
            <person name="Goeker M."/>
        </authorList>
    </citation>
    <scope>NUCLEOTIDE SEQUENCE [LARGE SCALE GENOMIC DNA]</scope>
    <source>
        <strain evidence="8 9">DSM 22999</strain>
    </source>
</reference>
<sequence>MLRLGKEREVLGVVGDQLGGPTYAGDIACALIQIANQIIAGRENVFGVYHFSGQPYVSWYEFAEHIFTEALAQKLLEKRPHLNCITTSDYPTPAKRPANSCLNLDKIKNVFWNCTKRLAKSFEKSQGISLNVRMCFVQR</sequence>
<feature type="domain" description="RmlD-like substrate binding" evidence="7">
    <location>
        <begin position="1"/>
        <end position="112"/>
    </location>
</feature>
<comment type="catalytic activity">
    <reaction evidence="5 6">
        <text>dTDP-beta-L-rhamnose + NADP(+) = dTDP-4-dehydro-beta-L-rhamnose + NADPH + H(+)</text>
        <dbReference type="Rhea" id="RHEA:21796"/>
        <dbReference type="ChEBI" id="CHEBI:15378"/>
        <dbReference type="ChEBI" id="CHEBI:57510"/>
        <dbReference type="ChEBI" id="CHEBI:57783"/>
        <dbReference type="ChEBI" id="CHEBI:58349"/>
        <dbReference type="ChEBI" id="CHEBI:62830"/>
        <dbReference type="EC" id="1.1.1.133"/>
    </reaction>
</comment>
<comment type="function">
    <text evidence="6">Catalyzes the reduction of dTDP-6-deoxy-L-lyxo-4-hexulose to yield dTDP-L-rhamnose.</text>
</comment>
<evidence type="ECO:0000259" key="7">
    <source>
        <dbReference type="Pfam" id="PF04321"/>
    </source>
</evidence>
<dbReference type="PANTHER" id="PTHR10491">
    <property type="entry name" value="DTDP-4-DEHYDRORHAMNOSE REDUCTASE"/>
    <property type="match status" value="1"/>
</dbReference>
<dbReference type="Pfam" id="PF04321">
    <property type="entry name" value="RmlD_sub_bind"/>
    <property type="match status" value="1"/>
</dbReference>
<dbReference type="Proteomes" id="UP000245909">
    <property type="component" value="Unassembled WGS sequence"/>
</dbReference>
<evidence type="ECO:0000256" key="3">
    <source>
        <dbReference type="ARBA" id="ARBA00012929"/>
    </source>
</evidence>
<comment type="caution">
    <text evidence="8">The sequence shown here is derived from an EMBL/GenBank/DDBJ whole genome shotgun (WGS) entry which is preliminary data.</text>
</comment>
<dbReference type="InterPro" id="IPR036291">
    <property type="entry name" value="NAD(P)-bd_dom_sf"/>
</dbReference>
<evidence type="ECO:0000313" key="9">
    <source>
        <dbReference type="Proteomes" id="UP000245909"/>
    </source>
</evidence>
<dbReference type="Gene3D" id="3.40.50.720">
    <property type="entry name" value="NAD(P)-binding Rossmann-like Domain"/>
    <property type="match status" value="1"/>
</dbReference>
<comment type="cofactor">
    <cofactor evidence="6">
        <name>Mg(2+)</name>
        <dbReference type="ChEBI" id="CHEBI:18420"/>
    </cofactor>
    <text evidence="6">Binds 1 Mg(2+) ion per monomer.</text>
</comment>
<dbReference type="SUPFAM" id="SSF51735">
    <property type="entry name" value="NAD(P)-binding Rossmann-fold domains"/>
    <property type="match status" value="1"/>
</dbReference>
<keyword evidence="9" id="KW-1185">Reference proteome</keyword>
<keyword evidence="6" id="KW-0521">NADP</keyword>
<protein>
    <recommendedName>
        <fullName evidence="4 6">dTDP-4-dehydrorhamnose reductase</fullName>
        <ecNumber evidence="3 6">1.1.1.133</ecNumber>
    </recommendedName>
</protein>
<dbReference type="EMBL" id="QENU01000001">
    <property type="protein sequence ID" value="PVX42965.1"/>
    <property type="molecule type" value="Genomic_DNA"/>
</dbReference>
<keyword evidence="6" id="KW-0560">Oxidoreductase</keyword>
<dbReference type="EC" id="1.1.1.133" evidence="3 6"/>
<evidence type="ECO:0000256" key="5">
    <source>
        <dbReference type="ARBA" id="ARBA00048200"/>
    </source>
</evidence>
<organism evidence="8 9">
    <name type="scientific">Alitibacter langaaensis DSM 22999</name>
    <dbReference type="NCBI Taxonomy" id="1122935"/>
    <lineage>
        <taxon>Bacteria</taxon>
        <taxon>Pseudomonadati</taxon>
        <taxon>Pseudomonadota</taxon>
        <taxon>Gammaproteobacteria</taxon>
        <taxon>Pasteurellales</taxon>
        <taxon>Pasteurellaceae</taxon>
        <taxon>Alitibacter</taxon>
    </lineage>
</organism>
<comment type="similarity">
    <text evidence="2 6">Belongs to the dTDP-4-dehydrorhamnose reductase family.</text>
</comment>
<dbReference type="InterPro" id="IPR029903">
    <property type="entry name" value="RmlD-like-bd"/>
</dbReference>
<evidence type="ECO:0000256" key="6">
    <source>
        <dbReference type="RuleBase" id="RU364082"/>
    </source>
</evidence>
<comment type="pathway">
    <text evidence="1 6">Carbohydrate biosynthesis; dTDP-L-rhamnose biosynthesis.</text>
</comment>
<dbReference type="GO" id="GO:0008831">
    <property type="term" value="F:dTDP-4-dehydrorhamnose reductase activity"/>
    <property type="evidence" value="ECO:0007669"/>
    <property type="project" value="UniProtKB-EC"/>
</dbReference>
<dbReference type="GO" id="GO:0009243">
    <property type="term" value="P:O antigen biosynthetic process"/>
    <property type="evidence" value="ECO:0007669"/>
    <property type="project" value="UniProtKB-UniPathway"/>
</dbReference>
<evidence type="ECO:0000256" key="2">
    <source>
        <dbReference type="ARBA" id="ARBA00010944"/>
    </source>
</evidence>
<dbReference type="UniPathway" id="UPA00281"/>
<accession>A0A2U0TH73</accession>
<dbReference type="PANTHER" id="PTHR10491:SF4">
    <property type="entry name" value="METHIONINE ADENOSYLTRANSFERASE 2 SUBUNIT BETA"/>
    <property type="match status" value="1"/>
</dbReference>
<name>A0A2U0TH73_9PAST</name>
<dbReference type="UniPathway" id="UPA00124"/>
<dbReference type="AlphaFoldDB" id="A0A2U0TH73"/>
<evidence type="ECO:0000256" key="4">
    <source>
        <dbReference type="ARBA" id="ARBA00017099"/>
    </source>
</evidence>
<proteinExistence type="inferred from homology"/>
<evidence type="ECO:0000313" key="8">
    <source>
        <dbReference type="EMBL" id="PVX42965.1"/>
    </source>
</evidence>
<dbReference type="InterPro" id="IPR005913">
    <property type="entry name" value="dTDP_dehydrorham_reduct"/>
</dbReference>